<gene>
    <name evidence="1" type="primary">56</name>
    <name evidence="1" type="ORF">SEA_RUTHY_56</name>
</gene>
<organism evidence="1 2">
    <name type="scientific">Gordonia phage Ruthy</name>
    <dbReference type="NCBI Taxonomy" id="2250323"/>
    <lineage>
        <taxon>Viruses</taxon>
        <taxon>Duplodnaviria</taxon>
        <taxon>Heunggongvirae</taxon>
        <taxon>Uroviricota</taxon>
        <taxon>Caudoviricetes</taxon>
        <taxon>Ruthyvirus</taxon>
        <taxon>Ruthyvirus ruthy</taxon>
    </lineage>
</organism>
<dbReference type="KEGG" id="vg:54997880"/>
<name>A0A345L5G7_9CAUD</name>
<dbReference type="GeneID" id="54997880"/>
<accession>A0A345L5G7</accession>
<protein>
    <submittedName>
        <fullName evidence="1">Uncharacterized protein</fullName>
    </submittedName>
</protein>
<proteinExistence type="predicted"/>
<reference evidence="2" key="1">
    <citation type="submission" date="2018-06" db="EMBL/GenBank/DDBJ databases">
        <authorList>
            <person name="Zhirakovskaya E."/>
        </authorList>
    </citation>
    <scope>NUCLEOTIDE SEQUENCE [LARGE SCALE GENOMIC DNA]</scope>
</reference>
<dbReference type="EMBL" id="MH536826">
    <property type="protein sequence ID" value="AXH50519.1"/>
    <property type="molecule type" value="Genomic_DNA"/>
</dbReference>
<evidence type="ECO:0000313" key="1">
    <source>
        <dbReference type="EMBL" id="AXH50519.1"/>
    </source>
</evidence>
<sequence>MSDEHDRLIDQAAKVICDDETPPGPGFAQWERLTNVGKETYRRSARALAAAGMLRSPDDVVDAEVIDHTDPDQLRHAAAIIEGVGTTDVEGSGPGEFYTSAAILRALAEKLDAKKTVLAQALDAYERVVLAAPDATMTEVHPRAIRAVVELLREGA</sequence>
<dbReference type="RefSeq" id="YP_009807005.1">
    <property type="nucleotide sequence ID" value="NC_048019.1"/>
</dbReference>
<evidence type="ECO:0000313" key="2">
    <source>
        <dbReference type="Proteomes" id="UP000259467"/>
    </source>
</evidence>
<keyword evidence="2" id="KW-1185">Reference proteome</keyword>
<dbReference type="Proteomes" id="UP000259467">
    <property type="component" value="Segment"/>
</dbReference>